<evidence type="ECO:0000313" key="1">
    <source>
        <dbReference type="EMBL" id="ALI98920.1"/>
    </source>
</evidence>
<dbReference type="Proteomes" id="UP000061382">
    <property type="component" value="Chromosome"/>
</dbReference>
<protein>
    <submittedName>
        <fullName evidence="1">Uncharacterized protein</fullName>
    </submittedName>
</protein>
<dbReference type="RefSeq" id="WP_062543334.1">
    <property type="nucleotide sequence ID" value="NZ_CP012643.1"/>
</dbReference>
<reference evidence="1 2" key="1">
    <citation type="submission" date="2015-08" db="EMBL/GenBank/DDBJ databases">
        <title>Complete genome sequence of Rufibacter tibetensis strain 1351t, a radiation-resistant bacterium from tibet plateau.</title>
        <authorList>
            <person name="Dai J."/>
        </authorList>
    </citation>
    <scope>NUCLEOTIDE SEQUENCE [LARGE SCALE GENOMIC DNA]</scope>
    <source>
        <strain evidence="1 2">1351</strain>
    </source>
</reference>
<gene>
    <name evidence="1" type="ORF">DC20_07930</name>
</gene>
<accession>A0A0N7HWD2</accession>
<organism evidence="1 2">
    <name type="scientific">Rufibacter tibetensis</name>
    <dbReference type="NCBI Taxonomy" id="512763"/>
    <lineage>
        <taxon>Bacteria</taxon>
        <taxon>Pseudomonadati</taxon>
        <taxon>Bacteroidota</taxon>
        <taxon>Cytophagia</taxon>
        <taxon>Cytophagales</taxon>
        <taxon>Hymenobacteraceae</taxon>
        <taxon>Rufibacter</taxon>
    </lineage>
</organism>
<evidence type="ECO:0000313" key="2">
    <source>
        <dbReference type="Proteomes" id="UP000061382"/>
    </source>
</evidence>
<dbReference type="STRING" id="512763.DC20_07930"/>
<proteinExistence type="predicted"/>
<sequence>MNTSPFAAIDQLLSAKGIEMLYNQCFALEKVAWFESEEGQESLEQGFYPTISEQDKVNLRPIVQSALVQKLEELIEKTTEEIDTRTFKIDTDKEREEFCSFMAKRLELTIVRWKSLPISKDHSDTFVLLDHFREHLRSLLTLWASDDSKNSVQSHNSAHVYQLPPNFQLTELNIRAKRLDTYQIALLFQLLRDQGVFINYSNESLAEIANILTGHSEQNIRGGKGFSKIQHIIEDKVKIKRFSDNENHNLSSVKNLLNDILTQVNSLISKNKEELNKKTQNKKK</sequence>
<dbReference type="AlphaFoldDB" id="A0A0N7HWD2"/>
<dbReference type="EMBL" id="CP012643">
    <property type="protein sequence ID" value="ALI98920.1"/>
    <property type="molecule type" value="Genomic_DNA"/>
</dbReference>
<dbReference type="KEGG" id="rti:DC20_07930"/>
<name>A0A0N7HWD2_9BACT</name>
<keyword evidence="2" id="KW-1185">Reference proteome</keyword>
<dbReference type="PATRIC" id="fig|512763.3.peg.1745"/>